<protein>
    <submittedName>
        <fullName evidence="2">Uncharacterized protein</fullName>
    </submittedName>
</protein>
<name>A0ABN0FC16_9BURK</name>
<gene>
    <name evidence="2" type="ORF">WQE_35625</name>
</gene>
<proteinExistence type="predicted"/>
<accession>A0ABN0FC16</accession>
<evidence type="ECO:0000256" key="1">
    <source>
        <dbReference type="SAM" id="MobiDB-lite"/>
    </source>
</evidence>
<comment type="caution">
    <text evidence="2">The sequence shown here is derived from an EMBL/GenBank/DDBJ whole genome shotgun (WGS) entry which is preliminary data.</text>
</comment>
<sequence>ADNRFGDAVRTQHADPGEDLASEKKNKGSGHQHFQCVEAHDVLLQLSDRSVIQTTGVAALRSMHT</sequence>
<reference evidence="2 3" key="1">
    <citation type="journal article" date="2012" name="J. Bacteriol.">
        <title>Draft Genome Sequence of the Soil Bacterium Burkholderia terrae Strain BS001, Which Interacts with Fungal Surface Structures.</title>
        <authorList>
            <person name="Nazir R."/>
            <person name="Hansen M.A."/>
            <person name="Sorensen S."/>
            <person name="van Elsas J.D."/>
        </authorList>
    </citation>
    <scope>NUCLEOTIDE SEQUENCE [LARGE SCALE GENOMIC DNA]</scope>
    <source>
        <strain evidence="2 3">BS001</strain>
    </source>
</reference>
<dbReference type="Proteomes" id="UP000004980">
    <property type="component" value="Unassembled WGS sequence"/>
</dbReference>
<keyword evidence="3" id="KW-1185">Reference proteome</keyword>
<evidence type="ECO:0000313" key="2">
    <source>
        <dbReference type="EMBL" id="EIM96159.1"/>
    </source>
</evidence>
<evidence type="ECO:0000313" key="3">
    <source>
        <dbReference type="Proteomes" id="UP000004980"/>
    </source>
</evidence>
<feature type="compositionally biased region" description="Basic and acidic residues" evidence="1">
    <location>
        <begin position="1"/>
        <end position="26"/>
    </location>
</feature>
<feature type="non-terminal residue" evidence="2">
    <location>
        <position position="1"/>
    </location>
</feature>
<feature type="region of interest" description="Disordered" evidence="1">
    <location>
        <begin position="1"/>
        <end position="32"/>
    </location>
</feature>
<organism evidence="2 3">
    <name type="scientific">Paraburkholderia hospita</name>
    <dbReference type="NCBI Taxonomy" id="169430"/>
    <lineage>
        <taxon>Bacteria</taxon>
        <taxon>Pseudomonadati</taxon>
        <taxon>Pseudomonadota</taxon>
        <taxon>Betaproteobacteria</taxon>
        <taxon>Burkholderiales</taxon>
        <taxon>Burkholderiaceae</taxon>
        <taxon>Paraburkholderia</taxon>
    </lineage>
</organism>
<dbReference type="EMBL" id="AKAU01000209">
    <property type="protein sequence ID" value="EIM96159.1"/>
    <property type="molecule type" value="Genomic_DNA"/>
</dbReference>